<comment type="caution">
    <text evidence="2">The sequence shown here is derived from an EMBL/GenBank/DDBJ whole genome shotgun (WGS) entry which is preliminary data.</text>
</comment>
<accession>A0A098TN36</accession>
<reference evidence="2 3" key="1">
    <citation type="journal article" date="2014" name="Mol. Ecol.">
        <title>Evolution of Synechococcus.</title>
        <authorList>
            <person name="Dvorak P."/>
            <person name="Casamatta D."/>
            <person name="Hasler P."/>
            <person name="Poulickova A."/>
            <person name="Ondrej V."/>
            <person name="Sanges R."/>
        </authorList>
    </citation>
    <scope>NUCLEOTIDE SEQUENCE [LARGE SCALE GENOMIC DNA]</scope>
    <source>
        <strain evidence="2 3">CAUP A 1101</strain>
    </source>
</reference>
<evidence type="ECO:0000313" key="3">
    <source>
        <dbReference type="Proteomes" id="UP000030170"/>
    </source>
</evidence>
<dbReference type="Proteomes" id="UP000030170">
    <property type="component" value="Unassembled WGS sequence"/>
</dbReference>
<sequence>MMGLGDIVQKAFYLGVGLAALGAEKAGDKLAEVRMQSQKLVDEMVRRGEMTTEEARRLVEELMLQAQQQAGSPEPTATATEPRKIEILSDTEGLDNQDLDKLRQQVQELQDELKQLHRD</sequence>
<organism evidence="2 3">
    <name type="scientific">Neosynechococcus sphagnicola sy1</name>
    <dbReference type="NCBI Taxonomy" id="1497020"/>
    <lineage>
        <taxon>Bacteria</taxon>
        <taxon>Bacillati</taxon>
        <taxon>Cyanobacteriota</taxon>
        <taxon>Cyanophyceae</taxon>
        <taxon>Neosynechococcales</taxon>
        <taxon>Neosynechococcaceae</taxon>
        <taxon>Neosynechococcus</taxon>
    </lineage>
</organism>
<evidence type="ECO:0000256" key="1">
    <source>
        <dbReference type="SAM" id="MobiDB-lite"/>
    </source>
</evidence>
<evidence type="ECO:0008006" key="4">
    <source>
        <dbReference type="Google" id="ProtNLM"/>
    </source>
</evidence>
<dbReference type="STRING" id="1497020.DO97_12550"/>
<name>A0A098TN36_9CYAN</name>
<proteinExistence type="predicted"/>
<feature type="region of interest" description="Disordered" evidence="1">
    <location>
        <begin position="64"/>
        <end position="96"/>
    </location>
</feature>
<keyword evidence="3" id="KW-1185">Reference proteome</keyword>
<dbReference type="OrthoDB" id="495409at2"/>
<feature type="compositionally biased region" description="Polar residues" evidence="1">
    <location>
        <begin position="65"/>
        <end position="79"/>
    </location>
</feature>
<dbReference type="AlphaFoldDB" id="A0A098TN36"/>
<evidence type="ECO:0000313" key="2">
    <source>
        <dbReference type="EMBL" id="KGF73666.1"/>
    </source>
</evidence>
<gene>
    <name evidence="2" type="ORF">DO97_12550</name>
</gene>
<dbReference type="EMBL" id="JJML01000004">
    <property type="protein sequence ID" value="KGF73666.1"/>
    <property type="molecule type" value="Genomic_DNA"/>
</dbReference>
<protein>
    <recommendedName>
        <fullName evidence="4">Phasin family protein</fullName>
    </recommendedName>
</protein>